<evidence type="ECO:0000256" key="8">
    <source>
        <dbReference type="SAM" id="MobiDB-lite"/>
    </source>
</evidence>
<dbReference type="InterPro" id="IPR036864">
    <property type="entry name" value="Zn2-C6_fun-type_DNA-bd_sf"/>
</dbReference>
<sequence>MGRPKKKISEQNIENFQRDIELAGSRTDLLLRDKKGRSKSCLLCRKRKQRCDHKVPSCTACLKANVKCIQPARYIETNPPQPETSRISTPASDCSSESPAPDLSNGKSESSRSSDITSASSTSLPSAANGSGVSKKRKTSDDDQYTSFLERKLKYLEKLIELPIGGVVFKKRLDNYKKITHLLGNIDDLEVEDMAMNRMNGSVMPLQQSHTPGQIGAIPEFRSPGSGSGGDIGSIPALTSDSLDSVDFSKCLFAKYLVNHFHYDPVFEFNEKLSRSFLDIFFTRLQFKYPLLDEQEIYSFHNDYTKNRIYSCSTNDFHFCSGRMWLIFSISAYMHMTTGKYDGLPPIRYFSTAVRHITKCGNNLNDVQKVELLTLLVLYLLRTDRDSMILYEIMKDIMAIVKGKLHLNKWTPQDSFVNKKLRLFWCVYLLERMICVAVGKPFTINESEIDLPLFNEDSFNTNKHSKTSGIHFINQSLRLRRIESNFVEKLNIIPIPSNKQTTPTKQNQLPVVRQFFNELEIWRSTCSTSDIRNFENETLKLYYYRAVRLLIQPYLEFLTPEDHLFRECQAAAGQICQLYKIFHQKTVNGHSTPAVHTVFGAGVTLIYCMWLERNFNDERRRMLGDSSKHTRPLVGPSLFSTMDDLRACSVCLYVMTERSSFARVFRDTFDQLMNATVGNLIERCGPDSSELIYLTGRASKDHPVAVGANNAQISGVPDSSVGHDGAQTFDNNSSGSGGMPPAVARTFGKYQAEEHVGFVENSQVDLEEQKKLKHRQGLLEQAAVPKSLAHLLVGVNNNTTSGASADNSAVLKIKSKRTSDKSDAANDNDANYIVQKPVYPNEFDWKTFQQQAFLQQQLAQQNLQAYLSSLNYPKEFASDTPLASLNPIVKTEPGSYNVSEIESNTTQRMPGRIEMKGHMIQPTLGEMNFSKQDQLANAKPVSNGGPQAGSDMQRIIPSLPSFDGINTLGHLDQMSLNDQSRGNSNVAPGISMPFPATLGKQVSGNILFDNGTHDMINHISTWTSDAVGDLVNVFPGGEKNAQQTNFEKTGRDSVDSLGNNMSVNAPHIPQNMTGYVTSTNGNTPVINGSGNISNDENIRNNRLPGQPSHGAMSAIRGHGPSNQAEEFWTINDDYGFLT</sequence>
<dbReference type="GO" id="GO:0005634">
    <property type="term" value="C:nucleus"/>
    <property type="evidence" value="ECO:0007669"/>
    <property type="project" value="UniProtKB-SubCell"/>
</dbReference>
<reference evidence="10 11" key="1">
    <citation type="journal article" date="2023" name="Elife">
        <title>Identification of key yeast species and microbe-microbe interactions impacting larval growth of Drosophila in the wild.</title>
        <authorList>
            <person name="Mure A."/>
            <person name="Sugiura Y."/>
            <person name="Maeda R."/>
            <person name="Honda K."/>
            <person name="Sakurai N."/>
            <person name="Takahashi Y."/>
            <person name="Watada M."/>
            <person name="Katoh T."/>
            <person name="Gotoh A."/>
            <person name="Gotoh Y."/>
            <person name="Taniguchi I."/>
            <person name="Nakamura K."/>
            <person name="Hayashi T."/>
            <person name="Katayama T."/>
            <person name="Uemura T."/>
            <person name="Hattori Y."/>
        </authorList>
    </citation>
    <scope>NUCLEOTIDE SEQUENCE [LARGE SCALE GENOMIC DNA]</scope>
    <source>
        <strain evidence="10 11">KH-74</strain>
    </source>
</reference>
<evidence type="ECO:0000256" key="5">
    <source>
        <dbReference type="ARBA" id="ARBA00023125"/>
    </source>
</evidence>
<evidence type="ECO:0000256" key="4">
    <source>
        <dbReference type="ARBA" id="ARBA00023015"/>
    </source>
</evidence>
<dbReference type="PROSITE" id="PS00463">
    <property type="entry name" value="ZN2_CY6_FUNGAL_1"/>
    <property type="match status" value="1"/>
</dbReference>
<proteinExistence type="predicted"/>
<feature type="compositionally biased region" description="Low complexity" evidence="8">
    <location>
        <begin position="111"/>
        <end position="126"/>
    </location>
</feature>
<keyword evidence="11" id="KW-1185">Reference proteome</keyword>
<comment type="caution">
    <text evidence="10">The sequence shown here is derived from an EMBL/GenBank/DDBJ whole genome shotgun (WGS) entry which is preliminary data.</text>
</comment>
<dbReference type="InterPro" id="IPR007219">
    <property type="entry name" value="XnlR_reg_dom"/>
</dbReference>
<dbReference type="SUPFAM" id="SSF57701">
    <property type="entry name" value="Zn2/Cys6 DNA-binding domain"/>
    <property type="match status" value="1"/>
</dbReference>
<keyword evidence="2" id="KW-0479">Metal-binding</keyword>
<evidence type="ECO:0000256" key="6">
    <source>
        <dbReference type="ARBA" id="ARBA00023163"/>
    </source>
</evidence>
<organism evidence="10 11">
    <name type="scientific">Maudiozyma humilis</name>
    <name type="common">Sour dough yeast</name>
    <name type="synonym">Kazachstania humilis</name>
    <dbReference type="NCBI Taxonomy" id="51915"/>
    <lineage>
        <taxon>Eukaryota</taxon>
        <taxon>Fungi</taxon>
        <taxon>Dikarya</taxon>
        <taxon>Ascomycota</taxon>
        <taxon>Saccharomycotina</taxon>
        <taxon>Saccharomycetes</taxon>
        <taxon>Saccharomycetales</taxon>
        <taxon>Saccharomycetaceae</taxon>
        <taxon>Maudiozyma</taxon>
    </lineage>
</organism>
<dbReference type="SMART" id="SM00906">
    <property type="entry name" value="Fungal_trans"/>
    <property type="match status" value="1"/>
</dbReference>
<name>A0AAV5RVS7_MAUHU</name>
<evidence type="ECO:0000313" key="10">
    <source>
        <dbReference type="EMBL" id="GMM55266.1"/>
    </source>
</evidence>
<comment type="subcellular location">
    <subcellularLocation>
        <location evidence="1">Nucleus</location>
    </subcellularLocation>
</comment>
<dbReference type="Proteomes" id="UP001377567">
    <property type="component" value="Unassembled WGS sequence"/>
</dbReference>
<keyword evidence="3" id="KW-0862">Zinc</keyword>
<evidence type="ECO:0000313" key="11">
    <source>
        <dbReference type="Proteomes" id="UP001377567"/>
    </source>
</evidence>
<evidence type="ECO:0000259" key="9">
    <source>
        <dbReference type="PROSITE" id="PS50048"/>
    </source>
</evidence>
<evidence type="ECO:0000256" key="1">
    <source>
        <dbReference type="ARBA" id="ARBA00004123"/>
    </source>
</evidence>
<evidence type="ECO:0000256" key="3">
    <source>
        <dbReference type="ARBA" id="ARBA00022833"/>
    </source>
</evidence>
<dbReference type="Gene3D" id="4.10.240.10">
    <property type="entry name" value="Zn(2)-C6 fungal-type DNA-binding domain"/>
    <property type="match status" value="1"/>
</dbReference>
<dbReference type="GO" id="GO:0043565">
    <property type="term" value="F:sequence-specific DNA binding"/>
    <property type="evidence" value="ECO:0007669"/>
    <property type="project" value="TreeGrafter"/>
</dbReference>
<evidence type="ECO:0000256" key="7">
    <source>
        <dbReference type="ARBA" id="ARBA00023242"/>
    </source>
</evidence>
<dbReference type="Pfam" id="PF04082">
    <property type="entry name" value="Fungal_trans"/>
    <property type="match status" value="1"/>
</dbReference>
<keyword evidence="5" id="KW-0238">DNA-binding</keyword>
<dbReference type="InterPro" id="IPR001138">
    <property type="entry name" value="Zn2Cys6_DnaBD"/>
</dbReference>
<dbReference type="Pfam" id="PF00172">
    <property type="entry name" value="Zn_clus"/>
    <property type="match status" value="1"/>
</dbReference>
<dbReference type="EMBL" id="BTGD01000005">
    <property type="protein sequence ID" value="GMM55266.1"/>
    <property type="molecule type" value="Genomic_DNA"/>
</dbReference>
<dbReference type="CDD" id="cd00067">
    <property type="entry name" value="GAL4"/>
    <property type="match status" value="1"/>
</dbReference>
<dbReference type="GO" id="GO:0008270">
    <property type="term" value="F:zinc ion binding"/>
    <property type="evidence" value="ECO:0007669"/>
    <property type="project" value="InterPro"/>
</dbReference>
<dbReference type="PANTHER" id="PTHR47782:SF12">
    <property type="entry name" value="ZN(II)2CYS6 TRANSCRIPTION FACTOR (EUROFUNG)"/>
    <property type="match status" value="1"/>
</dbReference>
<feature type="domain" description="Zn(2)-C6 fungal-type" evidence="9">
    <location>
        <begin position="40"/>
        <end position="70"/>
    </location>
</feature>
<protein>
    <recommendedName>
        <fullName evidence="9">Zn(2)-C6 fungal-type domain-containing protein</fullName>
    </recommendedName>
</protein>
<feature type="compositionally biased region" description="Polar residues" evidence="8">
    <location>
        <begin position="83"/>
        <end position="98"/>
    </location>
</feature>
<gene>
    <name evidence="10" type="ORF">DAKH74_018820</name>
</gene>
<dbReference type="GO" id="GO:0000981">
    <property type="term" value="F:DNA-binding transcription factor activity, RNA polymerase II-specific"/>
    <property type="evidence" value="ECO:0007669"/>
    <property type="project" value="InterPro"/>
</dbReference>
<dbReference type="CDD" id="cd12148">
    <property type="entry name" value="fungal_TF_MHR"/>
    <property type="match status" value="1"/>
</dbReference>
<feature type="region of interest" description="Disordered" evidence="8">
    <location>
        <begin position="75"/>
        <end position="143"/>
    </location>
</feature>
<dbReference type="SMART" id="SM00066">
    <property type="entry name" value="GAL4"/>
    <property type="match status" value="1"/>
</dbReference>
<dbReference type="GO" id="GO:0006351">
    <property type="term" value="P:DNA-templated transcription"/>
    <property type="evidence" value="ECO:0007669"/>
    <property type="project" value="InterPro"/>
</dbReference>
<evidence type="ECO:0000256" key="2">
    <source>
        <dbReference type="ARBA" id="ARBA00022723"/>
    </source>
</evidence>
<keyword evidence="7" id="KW-0539">Nucleus</keyword>
<keyword evidence="4" id="KW-0805">Transcription regulation</keyword>
<dbReference type="PROSITE" id="PS50048">
    <property type="entry name" value="ZN2_CY6_FUNGAL_2"/>
    <property type="match status" value="1"/>
</dbReference>
<dbReference type="GO" id="GO:0045944">
    <property type="term" value="P:positive regulation of transcription by RNA polymerase II"/>
    <property type="evidence" value="ECO:0007669"/>
    <property type="project" value="TreeGrafter"/>
</dbReference>
<dbReference type="AlphaFoldDB" id="A0AAV5RVS7"/>
<keyword evidence="6" id="KW-0804">Transcription</keyword>
<dbReference type="InterPro" id="IPR052202">
    <property type="entry name" value="Yeast_MetPath_Reg"/>
</dbReference>
<dbReference type="PANTHER" id="PTHR47782">
    <property type="entry name" value="ZN(II)2CYS6 TRANSCRIPTION FACTOR (EUROFUNG)-RELATED"/>
    <property type="match status" value="1"/>
</dbReference>
<accession>A0AAV5RVS7</accession>